<dbReference type="AlphaFoldDB" id="A0A378JNX0"/>
<keyword evidence="3" id="KW-1003">Cell membrane</keyword>
<organism evidence="9 10">
    <name type="scientific">Legionella busanensis</name>
    <dbReference type="NCBI Taxonomy" id="190655"/>
    <lineage>
        <taxon>Bacteria</taxon>
        <taxon>Pseudomonadati</taxon>
        <taxon>Pseudomonadota</taxon>
        <taxon>Gammaproteobacteria</taxon>
        <taxon>Legionellales</taxon>
        <taxon>Legionellaceae</taxon>
        <taxon>Legionella</taxon>
    </lineage>
</organism>
<evidence type="ECO:0000256" key="7">
    <source>
        <dbReference type="SAM" id="Phobius"/>
    </source>
</evidence>
<evidence type="ECO:0000256" key="4">
    <source>
        <dbReference type="ARBA" id="ARBA00022692"/>
    </source>
</evidence>
<feature type="transmembrane region" description="Helical" evidence="7">
    <location>
        <begin position="363"/>
        <end position="384"/>
    </location>
</feature>
<feature type="transmembrane region" description="Helical" evidence="7">
    <location>
        <begin position="108"/>
        <end position="126"/>
    </location>
</feature>
<feature type="transmembrane region" description="Helical" evidence="7">
    <location>
        <begin position="138"/>
        <end position="157"/>
    </location>
</feature>
<evidence type="ECO:0000256" key="2">
    <source>
        <dbReference type="ARBA" id="ARBA00022448"/>
    </source>
</evidence>
<dbReference type="Pfam" id="PF07690">
    <property type="entry name" value="MFS_1"/>
    <property type="match status" value="1"/>
</dbReference>
<protein>
    <submittedName>
        <fullName evidence="9">Multidrug resistance efflux pump</fullName>
    </submittedName>
</protein>
<dbReference type="PANTHER" id="PTHR43414:SF6">
    <property type="entry name" value="MULTIDRUG RESISTANCE PROTEIN MDTG"/>
    <property type="match status" value="1"/>
</dbReference>
<feature type="transmembrane region" description="Helical" evidence="7">
    <location>
        <begin position="336"/>
        <end position="357"/>
    </location>
</feature>
<dbReference type="InterPro" id="IPR036259">
    <property type="entry name" value="MFS_trans_sf"/>
</dbReference>
<dbReference type="PANTHER" id="PTHR43414">
    <property type="entry name" value="MULTIDRUG RESISTANCE PROTEIN MDTG"/>
    <property type="match status" value="1"/>
</dbReference>
<evidence type="ECO:0000256" key="3">
    <source>
        <dbReference type="ARBA" id="ARBA00022475"/>
    </source>
</evidence>
<evidence type="ECO:0000256" key="1">
    <source>
        <dbReference type="ARBA" id="ARBA00004651"/>
    </source>
</evidence>
<feature type="transmembrane region" description="Helical" evidence="7">
    <location>
        <begin position="203"/>
        <end position="224"/>
    </location>
</feature>
<feature type="transmembrane region" description="Helical" evidence="7">
    <location>
        <begin position="79"/>
        <end position="102"/>
    </location>
</feature>
<keyword evidence="6 7" id="KW-0472">Membrane</keyword>
<gene>
    <name evidence="9" type="ORF">NCTC13316_02902</name>
</gene>
<dbReference type="RefSeq" id="WP_115332302.1">
    <property type="nucleotide sequence ID" value="NZ_CAAAHP010000003.1"/>
</dbReference>
<keyword evidence="2" id="KW-0813">Transport</keyword>
<dbReference type="Proteomes" id="UP000254794">
    <property type="component" value="Unassembled WGS sequence"/>
</dbReference>
<evidence type="ECO:0000256" key="6">
    <source>
        <dbReference type="ARBA" id="ARBA00023136"/>
    </source>
</evidence>
<keyword evidence="10" id="KW-1185">Reference proteome</keyword>
<dbReference type="PROSITE" id="PS50850">
    <property type="entry name" value="MFS"/>
    <property type="match status" value="1"/>
</dbReference>
<dbReference type="Gene3D" id="1.20.1250.20">
    <property type="entry name" value="MFS general substrate transporter like domains"/>
    <property type="match status" value="2"/>
</dbReference>
<dbReference type="InterPro" id="IPR011701">
    <property type="entry name" value="MFS"/>
</dbReference>
<dbReference type="GO" id="GO:0005886">
    <property type="term" value="C:plasma membrane"/>
    <property type="evidence" value="ECO:0007669"/>
    <property type="project" value="UniProtKB-SubCell"/>
</dbReference>
<evidence type="ECO:0000313" key="10">
    <source>
        <dbReference type="Proteomes" id="UP000254794"/>
    </source>
</evidence>
<keyword evidence="4 7" id="KW-0812">Transmembrane</keyword>
<evidence type="ECO:0000313" key="9">
    <source>
        <dbReference type="EMBL" id="STX52777.1"/>
    </source>
</evidence>
<feature type="transmembrane region" description="Helical" evidence="7">
    <location>
        <begin position="163"/>
        <end position="182"/>
    </location>
</feature>
<dbReference type="SUPFAM" id="SSF103473">
    <property type="entry name" value="MFS general substrate transporter"/>
    <property type="match status" value="1"/>
</dbReference>
<feature type="transmembrane region" description="Helical" evidence="7">
    <location>
        <begin position="302"/>
        <end position="324"/>
    </location>
</feature>
<feature type="domain" description="Major facilitator superfamily (MFS) profile" evidence="8">
    <location>
        <begin position="5"/>
        <end position="387"/>
    </location>
</feature>
<proteinExistence type="predicted"/>
<name>A0A378JNX0_9GAMM</name>
<evidence type="ECO:0000256" key="5">
    <source>
        <dbReference type="ARBA" id="ARBA00022989"/>
    </source>
</evidence>
<comment type="subcellular location">
    <subcellularLocation>
        <location evidence="1">Cell membrane</location>
        <topology evidence="1">Multi-pass membrane protein</topology>
    </subcellularLocation>
</comment>
<feature type="transmembrane region" description="Helical" evidence="7">
    <location>
        <begin position="277"/>
        <end position="296"/>
    </location>
</feature>
<feature type="transmembrane region" description="Helical" evidence="7">
    <location>
        <begin position="42"/>
        <end position="67"/>
    </location>
</feature>
<dbReference type="GO" id="GO:0022857">
    <property type="term" value="F:transmembrane transporter activity"/>
    <property type="evidence" value="ECO:0007669"/>
    <property type="project" value="InterPro"/>
</dbReference>
<reference evidence="9 10" key="1">
    <citation type="submission" date="2018-06" db="EMBL/GenBank/DDBJ databases">
        <authorList>
            <consortium name="Pathogen Informatics"/>
            <person name="Doyle S."/>
        </authorList>
    </citation>
    <scope>NUCLEOTIDE SEQUENCE [LARGE SCALE GENOMIC DNA]</scope>
    <source>
        <strain evidence="9 10">NCTC13316</strain>
    </source>
</reference>
<keyword evidence="5 7" id="KW-1133">Transmembrane helix</keyword>
<feature type="transmembrane region" description="Helical" evidence="7">
    <location>
        <begin position="236"/>
        <end position="256"/>
    </location>
</feature>
<dbReference type="InterPro" id="IPR020846">
    <property type="entry name" value="MFS_dom"/>
</dbReference>
<evidence type="ECO:0000259" key="8">
    <source>
        <dbReference type="PROSITE" id="PS50850"/>
    </source>
</evidence>
<dbReference type="EMBL" id="UGOD01000001">
    <property type="protein sequence ID" value="STX52777.1"/>
    <property type="molecule type" value="Genomic_DNA"/>
</dbReference>
<dbReference type="OrthoDB" id="65739at2"/>
<accession>A0A378JNX0</accession>
<sequence>MSKSLMRTLFISQFLMLLALEMSNPFLPLFIAKQNLSLDKVAFYSALVFVLPMLANIFMGPIWGILANRIGYKTMLMRAALTLVITQGLMMFSNSIIAILIIRCIQGGFAGFIAAMQMYVLSLNIANNKTQQLGHLQFSKALATSMAGLIGGSLLSLLNFKGLFFIAMALCLTATLIIYKKLPTSESTIIPFQQKKQFRSLHSFFRLMNLGLLIILTQTVKFLPEPIFILTLSTSITHNTITLGLLYSMPAIGLFLSSNYCSKQFDQCRKMPKKIKTYLIFYSSLGILIMLGHAFFTEHTLLMMFIRLLWGIVLAALLPALFCLMSDKFQHQGLAIGWANTFAKIGNLIGISLGGVLGSYITMTYLFILLAGIYGAIAFISLCFNTKSIATTYINQQALPVT</sequence>